<proteinExistence type="predicted"/>
<evidence type="ECO:0000256" key="1">
    <source>
        <dbReference type="SAM" id="MobiDB-lite"/>
    </source>
</evidence>
<reference evidence="3 4" key="1">
    <citation type="journal article" date="1997" name="Nature">
        <title>The complete genome sequence of the Gram-positive bacterium Bacillus subtilis.</title>
        <authorList>
            <person name="Kunst F."/>
            <person name="Ogasawara N."/>
            <person name="Moszer I."/>
            <person name="Albertini A.M."/>
            <person name="Alloni G."/>
            <person name="Azevedo V."/>
            <person name="Bertero M.G."/>
            <person name="Bessieres P."/>
            <person name="Bolotin A."/>
            <person name="Borchert S."/>
            <person name="Borriss R."/>
            <person name="Boursier L."/>
            <person name="Brans A."/>
            <person name="Braun M."/>
            <person name="Brignell S.C."/>
            <person name="Bron S."/>
            <person name="Brouillet S."/>
            <person name="Bruschi C.V."/>
            <person name="Caldwell B."/>
            <person name="Capuano V."/>
            <person name="Carter N.M."/>
            <person name="Choi S.K."/>
            <person name="Codani J.J."/>
            <person name="Connerton I.F."/>
            <person name="Cummings N.J."/>
            <person name="Daniel R.A."/>
            <person name="Denizot F."/>
            <person name="Devine K.M."/>
            <person name="Dusterhoft A."/>
            <person name="Ehrlich S.D."/>
            <person name="Emmerson P.T."/>
            <person name="Entian K.D."/>
            <person name="Errington J."/>
            <person name="Fabret C."/>
            <person name="Ferrari E."/>
            <person name="Foulger D."/>
            <person name="Fritz C."/>
            <person name="Fujita M."/>
            <person name="Fujita Y."/>
            <person name="Fuma S."/>
            <person name="Galizzi A."/>
            <person name="Galleron N."/>
            <person name="Ghim S.Y."/>
            <person name="Glaser P."/>
            <person name="Goffeau A."/>
            <person name="Golightly E.J."/>
            <person name="Grandi G."/>
            <person name="Guiseppi G."/>
            <person name="Guy B.J."/>
            <person name="Haga K."/>
            <person name="Haiech J."/>
            <person name="Harwood C.R."/>
            <person name="Henaut A."/>
            <person name="Hilbert H."/>
            <person name="Holsappel S."/>
            <person name="Hosono S."/>
            <person name="Hullo M.F."/>
            <person name="Itaya M."/>
            <person name="Jones L."/>
            <person name="Joris B."/>
            <person name="Karamata D."/>
            <person name="Kasahara Y."/>
            <person name="Klaerr-Blanchard M."/>
            <person name="Klein C."/>
            <person name="Kobayashi Y."/>
            <person name="Koetter P."/>
            <person name="Koningstein G."/>
            <person name="Krogh S."/>
            <person name="Kumano M."/>
            <person name="Kurita K."/>
            <person name="Lapidus A."/>
            <person name="Lardinois S."/>
            <person name="Lauber J."/>
            <person name="Lazarevic V."/>
            <person name="Lee S.M."/>
            <person name="Levine A."/>
            <person name="Liu H."/>
            <person name="Masuda S."/>
            <person name="Mauel C."/>
            <person name="Medigue C."/>
            <person name="Medina N."/>
            <person name="Mellado R.P."/>
            <person name="Mizuno M."/>
            <person name="Moestl D."/>
            <person name="Nakai S."/>
            <person name="Noback M."/>
            <person name="Noone D."/>
            <person name="O'Reilly M."/>
            <person name="Ogawa K."/>
            <person name="Ogiwara A."/>
            <person name="Oudega B."/>
            <person name="Park S.H."/>
            <person name="Parro V."/>
            <person name="Pohl T.M."/>
            <person name="Portetelle D."/>
            <person name="Porwollik S."/>
            <person name="Prescott A.M."/>
            <person name="Presecan E."/>
            <person name="Pujic P."/>
            <person name="Purnelle B."/>
            <person name="Rapoport G."/>
            <person name="Rey M."/>
            <person name="Reynolds S."/>
            <person name="Rieger M."/>
            <person name="Rivolta C."/>
            <person name="Rocha E."/>
            <person name="Roche B."/>
            <person name="Rose M."/>
            <person name="Sadaie Y."/>
            <person name="Sato T."/>
            <person name="Scanlan E."/>
            <person name="Schleich S."/>
            <person name="Schroeter R."/>
            <person name="Scoffone F."/>
            <person name="Sekiguchi J."/>
            <person name="Sekowska A."/>
            <person name="Seror S.J."/>
            <person name="Serror P."/>
            <person name="Shin B.S."/>
            <person name="Soldo B."/>
            <person name="Sorokin A."/>
            <person name="Tacconi E."/>
            <person name="Takagi T."/>
            <person name="Takahashi H."/>
            <person name="Takemaru K."/>
            <person name="Takeuchi M."/>
            <person name="Tamakoshi A."/>
            <person name="Tanaka T."/>
            <person name="Terpstra P."/>
            <person name="Tognoni A."/>
            <person name="Tosato V."/>
            <person name="Uchiyama S."/>
            <person name="Vandenbol M."/>
            <person name="Vannier F."/>
            <person name="Vassarotti A."/>
            <person name="Viari A."/>
            <person name="Wambutt R."/>
            <person name="Wedler E."/>
            <person name="Wedler H."/>
            <person name="Weitzenegger T."/>
            <person name="Winters P."/>
            <person name="Wipat A."/>
            <person name="Yamamoto H."/>
            <person name="Yamane K."/>
            <person name="Yasumoto K."/>
            <person name="Yata K."/>
            <person name="Yoshida K."/>
            <person name="Yoshikawa H.F."/>
            <person name="Zumstein E."/>
            <person name="Yoshikawa H."/>
            <person name="Danchin A."/>
        </authorList>
    </citation>
    <scope>NUCLEOTIDE SEQUENCE [LARGE SCALE GENOMIC DNA]</scope>
    <source>
        <strain evidence="3 4">168</strain>
    </source>
</reference>
<name>A0A2K4Z9M7_BACSU</name>
<reference evidence="3" key="5">
    <citation type="submission" date="2013-01" db="EMBL/GenBank/DDBJ databases">
        <authorList>
            <consortium name="AMAbiotics and Genoscope"/>
            <person name="Genoscope - C.E.A."/>
        </authorList>
    </citation>
    <scope>NUCLEOTIDE SEQUENCE</scope>
    <source>
        <strain evidence="3">168</strain>
    </source>
</reference>
<dbReference type="GeneID" id="37862945"/>
<dbReference type="EnsemblBacteria" id="SOX90594">
    <property type="protein sequence ID" value="SOX90594"/>
    <property type="gene ID" value="BSU_31289"/>
</dbReference>
<protein>
    <submittedName>
        <fullName evidence="3">Uncharacterized protein</fullName>
    </submittedName>
</protein>
<reference evidence="3" key="4">
    <citation type="journal article" date="2013" name="Microbiology">
        <title>An updated metabolic view of the Bacillus subtilis 168 genome.</title>
        <authorList>
            <person name="Belda E."/>
            <person name="Sekowska A."/>
            <person name="Le Fevre F."/>
            <person name="Mornico D."/>
            <person name="Morgat A."/>
            <person name="Ouzounis C."/>
            <person name="Vallenet D."/>
            <person name="Medigue C."/>
            <person name="Danchin A."/>
        </authorList>
    </citation>
    <scope>NUCLEOTIDE SEQUENCE</scope>
    <source>
        <strain evidence="3">168</strain>
    </source>
</reference>
<organism evidence="3 4">
    <name type="scientific">Bacillus subtilis (strain 168)</name>
    <dbReference type="NCBI Taxonomy" id="224308"/>
    <lineage>
        <taxon>Bacteria</taxon>
        <taxon>Bacillati</taxon>
        <taxon>Bacillota</taxon>
        <taxon>Bacilli</taxon>
        <taxon>Bacillales</taxon>
        <taxon>Bacillaceae</taxon>
        <taxon>Bacillus</taxon>
    </lineage>
</organism>
<dbReference type="InParanoid" id="A0A2K4Z9M7"/>
<reference evidence="3" key="6">
    <citation type="journal article" date="2018" name="Microb. Biotechnol.">
        <title>Bacillus subtilis, the model Gram-positive bacterium: 20 years of annotation refinement.</title>
        <authorList>
            <person name="Borriss R."/>
            <person name="Danchin A."/>
            <person name="Harwood C.R."/>
            <person name="Medigue C."/>
            <person name="Rocha E.P.C."/>
            <person name="Sekowska A."/>
            <person name="Vallenet D."/>
        </authorList>
    </citation>
    <scope>NUCLEOTIDE SEQUENCE</scope>
    <source>
        <strain evidence="3">168</strain>
    </source>
</reference>
<evidence type="ECO:0000313" key="3">
    <source>
        <dbReference type="EMBL" id="SOX90594.1"/>
    </source>
</evidence>
<evidence type="ECO:0000313" key="4">
    <source>
        <dbReference type="Proteomes" id="UP000001570"/>
    </source>
</evidence>
<accession>A0A2K4Z9M7</accession>
<reference evidence="2" key="7">
    <citation type="submission" date="2020-04" db="EMBL/GenBank/DDBJ databases">
        <title>Phage recombination drives evolution of spore-forming Bacilli.</title>
        <authorList>
            <person name="Dragos A."/>
            <person name="Kovacs A.T."/>
        </authorList>
    </citation>
    <scope>NUCLEOTIDE SEQUENCE</scope>
    <source>
        <strain evidence="2">168</strain>
    </source>
</reference>
<dbReference type="EMBL" id="AL009126">
    <property type="protein sequence ID" value="SOX90594.1"/>
    <property type="molecule type" value="Genomic_DNA"/>
</dbReference>
<dbReference type="Proteomes" id="UP000001570">
    <property type="component" value="Chromosome"/>
</dbReference>
<sequence length="44" mass="4997">MFYRVYESGLTGKKRTQNELSDESGQTKGETNAENTANQNNQTR</sequence>
<dbReference type="AlphaFoldDB" id="A0A2K4Z9M7"/>
<dbReference type="RefSeq" id="YP_009514000.1">
    <property type="nucleotide sequence ID" value="NC_000964.3"/>
</dbReference>
<keyword evidence="4" id="KW-1185">Reference proteome</keyword>
<evidence type="ECO:0000313" key="2">
    <source>
        <dbReference type="EMBL" id="QJP89837.1"/>
    </source>
</evidence>
<gene>
    <name evidence="3" type="ORF">BSU_31289</name>
    <name evidence="2" type="ORF">HIR78_18215</name>
</gene>
<reference evidence="3" key="2">
    <citation type="journal article" date="2009" name="Microbiology">
        <title>From a consortium sequence to a unified sequence: the Bacillus subtilis 168 reference genome a decade later.</title>
        <authorList>
            <person name="Barbe V."/>
            <person name="Cruveiller S."/>
            <person name="Kunst F."/>
            <person name="Lenoble P."/>
            <person name="Meurice G."/>
            <person name="Sekowska A."/>
            <person name="Vallenet D."/>
            <person name="Wang T."/>
            <person name="Moszer I."/>
            <person name="Medigue C."/>
            <person name="Danchin A."/>
        </authorList>
    </citation>
    <scope>NUCLEOTIDE SEQUENCE</scope>
    <source>
        <strain evidence="3">168</strain>
    </source>
</reference>
<dbReference type="RefSeq" id="WP_003243642.1">
    <property type="nucleotide sequence ID" value="NC_000964.3"/>
</dbReference>
<feature type="compositionally biased region" description="Low complexity" evidence="1">
    <location>
        <begin position="30"/>
        <end position="44"/>
    </location>
</feature>
<dbReference type="EMBL" id="CP052842">
    <property type="protein sequence ID" value="QJP89837.1"/>
    <property type="molecule type" value="Genomic_DNA"/>
</dbReference>
<feature type="region of interest" description="Disordered" evidence="1">
    <location>
        <begin position="1"/>
        <end position="44"/>
    </location>
</feature>
<reference evidence="3" key="3">
    <citation type="submission" date="2009-01" db="EMBL/GenBank/DDBJ databases">
        <authorList>
            <consortium name="Institut Pasteur and Genoscope"/>
            <person name="Genoscope - C.E.A."/>
        </authorList>
    </citation>
    <scope>NUCLEOTIDE SEQUENCE</scope>
    <source>
        <strain evidence="3">168</strain>
    </source>
</reference>